<dbReference type="STRING" id="350058.Mvan_6016"/>
<feature type="transmembrane region" description="Helical" evidence="1">
    <location>
        <begin position="78"/>
        <end position="99"/>
    </location>
</feature>
<keyword evidence="3" id="KW-1185">Reference proteome</keyword>
<gene>
    <name evidence="2" type="ordered locus">Mvan_6016</name>
</gene>
<feature type="transmembrane region" description="Helical" evidence="1">
    <location>
        <begin position="146"/>
        <end position="167"/>
    </location>
</feature>
<reference evidence="2" key="1">
    <citation type="submission" date="2006-12" db="EMBL/GenBank/DDBJ databases">
        <title>Complete sequence of Mycobacterium vanbaalenii PYR-1.</title>
        <authorList>
            <consortium name="US DOE Joint Genome Institute"/>
            <person name="Copeland A."/>
            <person name="Lucas S."/>
            <person name="Lapidus A."/>
            <person name="Barry K."/>
            <person name="Detter J.C."/>
            <person name="Glavina del Rio T."/>
            <person name="Hammon N."/>
            <person name="Israni S."/>
            <person name="Dalin E."/>
            <person name="Tice H."/>
            <person name="Pitluck S."/>
            <person name="Singan V."/>
            <person name="Schmutz J."/>
            <person name="Larimer F."/>
            <person name="Land M."/>
            <person name="Hauser L."/>
            <person name="Kyrpides N."/>
            <person name="Anderson I.J."/>
            <person name="Miller C."/>
            <person name="Richardson P."/>
        </authorList>
    </citation>
    <scope>NUCLEOTIDE SEQUENCE [LARGE SCALE GENOMIC DNA]</scope>
    <source>
        <strain evidence="2">PYR-1</strain>
    </source>
</reference>
<dbReference type="KEGG" id="mva:Mvan_6016"/>
<proteinExistence type="predicted"/>
<accession>A1THX1</accession>
<dbReference type="AlphaFoldDB" id="A1THX1"/>
<dbReference type="eggNOG" id="ENOG5032AD2">
    <property type="taxonomic scope" value="Bacteria"/>
</dbReference>
<organism evidence="2 3">
    <name type="scientific">Mycolicibacterium vanbaalenii (strain DSM 7251 / JCM 13017 / BCRC 16820 / KCTC 9966 / NRRL B-24157 / PYR-1)</name>
    <name type="common">Mycobacterium vanbaalenii</name>
    <dbReference type="NCBI Taxonomy" id="350058"/>
    <lineage>
        <taxon>Bacteria</taxon>
        <taxon>Bacillati</taxon>
        <taxon>Actinomycetota</taxon>
        <taxon>Actinomycetes</taxon>
        <taxon>Mycobacteriales</taxon>
        <taxon>Mycobacteriaceae</taxon>
        <taxon>Mycolicibacterium</taxon>
    </lineage>
</organism>
<evidence type="ECO:0000313" key="3">
    <source>
        <dbReference type="Proteomes" id="UP000009159"/>
    </source>
</evidence>
<dbReference type="HOGENOM" id="CLU_1254804_0_0_11"/>
<name>A1THX1_MYCVP</name>
<protein>
    <submittedName>
        <fullName evidence="2">Uncharacterized protein</fullName>
    </submittedName>
</protein>
<sequence length="220" mass="23228">MPSATWLHNPMAPHGRIPVLSVLILINQTVGVVCQFVQGTDPRFPLLYFSVNSAVLAAVAAALTLIGYDGAWYRRIRLAAVVGVLMSAVVYAAVIAPATPTGSWFQPNDDLPVRMAVLLIHGVAPVLVTAEYLLRPTPLSARASTLWGYAWPLAYLAGIGILTAIVGPDTVPYPFLRPSVTGWPTVAGAYVALLALVGVLGWLVGTSAGRADSRMRGTVS</sequence>
<dbReference type="EMBL" id="CP000511">
    <property type="protein sequence ID" value="ABM16771.1"/>
    <property type="molecule type" value="Genomic_DNA"/>
</dbReference>
<keyword evidence="1" id="KW-1133">Transmembrane helix</keyword>
<dbReference type="Proteomes" id="UP000009159">
    <property type="component" value="Chromosome"/>
</dbReference>
<keyword evidence="1" id="KW-0472">Membrane</keyword>
<feature type="transmembrane region" description="Helical" evidence="1">
    <location>
        <begin position="187"/>
        <end position="205"/>
    </location>
</feature>
<keyword evidence="1" id="KW-0812">Transmembrane</keyword>
<feature type="transmembrane region" description="Helical" evidence="1">
    <location>
        <begin position="47"/>
        <end position="66"/>
    </location>
</feature>
<feature type="transmembrane region" description="Helical" evidence="1">
    <location>
        <begin position="111"/>
        <end position="134"/>
    </location>
</feature>
<evidence type="ECO:0000256" key="1">
    <source>
        <dbReference type="SAM" id="Phobius"/>
    </source>
</evidence>
<evidence type="ECO:0000313" key="2">
    <source>
        <dbReference type="EMBL" id="ABM16771.1"/>
    </source>
</evidence>